<dbReference type="GO" id="GO:0016787">
    <property type="term" value="F:hydrolase activity"/>
    <property type="evidence" value="ECO:0007669"/>
    <property type="project" value="UniProtKB-KW"/>
</dbReference>
<accession>A0A498KVI4</accession>
<dbReference type="SMART" id="SM00849">
    <property type="entry name" value="Lactamase_B"/>
    <property type="match status" value="1"/>
</dbReference>
<dbReference type="AlphaFoldDB" id="A0A498KVI4"/>
<reference evidence="2 3" key="1">
    <citation type="submission" date="2019-01" db="EMBL/GenBank/DDBJ databases">
        <title>Halorientalis sp. F13-25 a new haloarchaeum isolated from hypersaline water.</title>
        <authorList>
            <person name="Ana D.-V."/>
            <person name="Cristina S.-P."/>
            <person name="Antonio V."/>
        </authorList>
    </citation>
    <scope>NUCLEOTIDE SEQUENCE [LARGE SCALE GENOMIC DNA]</scope>
    <source>
        <strain evidence="2 3">F13-25</strain>
    </source>
</reference>
<evidence type="ECO:0000313" key="3">
    <source>
        <dbReference type="Proteomes" id="UP000289691"/>
    </source>
</evidence>
<keyword evidence="3" id="KW-1185">Reference proteome</keyword>
<dbReference type="InterPro" id="IPR050662">
    <property type="entry name" value="Sec-metab_biosynth-thioest"/>
</dbReference>
<name>A0A498KVI4_9EURY</name>
<dbReference type="InterPro" id="IPR000253">
    <property type="entry name" value="FHA_dom"/>
</dbReference>
<dbReference type="OrthoDB" id="205181at2157"/>
<dbReference type="PANTHER" id="PTHR23131">
    <property type="entry name" value="ENDORIBONUCLEASE LACTB2"/>
    <property type="match status" value="1"/>
</dbReference>
<keyword evidence="2" id="KW-0378">Hydrolase</keyword>
<organism evidence="2 3">
    <name type="scientific">Halorientalis pallida</name>
    <dbReference type="NCBI Taxonomy" id="2479928"/>
    <lineage>
        <taxon>Archaea</taxon>
        <taxon>Methanobacteriati</taxon>
        <taxon>Methanobacteriota</taxon>
        <taxon>Stenosarchaea group</taxon>
        <taxon>Halobacteria</taxon>
        <taxon>Halobacteriales</taxon>
        <taxon>Haloarculaceae</taxon>
        <taxon>Halorientalis</taxon>
    </lineage>
</organism>
<evidence type="ECO:0000313" key="2">
    <source>
        <dbReference type="EMBL" id="RXK47729.1"/>
    </source>
</evidence>
<dbReference type="Pfam" id="PF00753">
    <property type="entry name" value="Lactamase_B"/>
    <property type="match status" value="1"/>
</dbReference>
<dbReference type="InterPro" id="IPR036866">
    <property type="entry name" value="RibonucZ/Hydroxyglut_hydro"/>
</dbReference>
<proteinExistence type="predicted"/>
<dbReference type="Gene3D" id="3.60.15.10">
    <property type="entry name" value="Ribonuclease Z/Hydroxyacylglutathione hydrolase-like"/>
    <property type="match status" value="1"/>
</dbReference>
<feature type="domain" description="FHA" evidence="1">
    <location>
        <begin position="131"/>
        <end position="191"/>
    </location>
</feature>
<sequence length="303" mass="33608">MKFERQKVPQPVYGTVNVYRIGDTLIDTGHVTEDSRMAMADALDSGRLADVERVVLTHPHIDHVGGSQTLPELAALPHVVFEGVPSIITDFRRYLKRVHEEIQERSVGLAADRSAIDESYFPIDDYAEDDIQIGRVVGDGDTVRLGEYSCEVIHTPGHSRQHMALWHADSKTMFSADLVSTNGHFMYGPLYGDVGSYIDSLQRLRTYDANCLVPGHGPVISDPTKRIEEALGKTRRAMSGIKTAVETTNDRIAASQLAREVFEATEETIGFLTLVVCEYLEYLEDENEVVISYAEDGIFAASS</sequence>
<dbReference type="InterPro" id="IPR001279">
    <property type="entry name" value="Metallo-B-lactamas"/>
</dbReference>
<dbReference type="RefSeq" id="WP_129069583.1">
    <property type="nucleotide sequence ID" value="NZ_RDFA01000005.1"/>
</dbReference>
<gene>
    <name evidence="2" type="ORF">EAF64_13820</name>
</gene>
<dbReference type="Proteomes" id="UP000289691">
    <property type="component" value="Unassembled WGS sequence"/>
</dbReference>
<evidence type="ECO:0000259" key="1">
    <source>
        <dbReference type="PROSITE" id="PS50006"/>
    </source>
</evidence>
<comment type="caution">
    <text evidence="2">The sequence shown here is derived from an EMBL/GenBank/DDBJ whole genome shotgun (WGS) entry which is preliminary data.</text>
</comment>
<dbReference type="PROSITE" id="PS50006">
    <property type="entry name" value="FHA_DOMAIN"/>
    <property type="match status" value="1"/>
</dbReference>
<dbReference type="SUPFAM" id="SSF56281">
    <property type="entry name" value="Metallo-hydrolase/oxidoreductase"/>
    <property type="match status" value="1"/>
</dbReference>
<protein>
    <submittedName>
        <fullName evidence="2">MBL fold metallo-hydrolase</fullName>
    </submittedName>
</protein>
<dbReference type="EMBL" id="RDFA01000005">
    <property type="protein sequence ID" value="RXK47729.1"/>
    <property type="molecule type" value="Genomic_DNA"/>
</dbReference>